<feature type="compositionally biased region" description="Low complexity" evidence="1">
    <location>
        <begin position="472"/>
        <end position="492"/>
    </location>
</feature>
<feature type="compositionally biased region" description="Polar residues" evidence="1">
    <location>
        <begin position="550"/>
        <end position="561"/>
    </location>
</feature>
<dbReference type="Proteomes" id="UP001049176">
    <property type="component" value="Chromosome 1"/>
</dbReference>
<feature type="region of interest" description="Disordered" evidence="1">
    <location>
        <begin position="527"/>
        <end position="587"/>
    </location>
</feature>
<evidence type="ECO:0000313" key="2">
    <source>
        <dbReference type="EMBL" id="KAG7099503.1"/>
    </source>
</evidence>
<gene>
    <name evidence="2" type="ORF">E1B28_001349</name>
</gene>
<proteinExistence type="predicted"/>
<dbReference type="RefSeq" id="XP_043015973.1">
    <property type="nucleotide sequence ID" value="XM_043147268.1"/>
</dbReference>
<sequence length="695" mass="75212">MAITFTPSICESLSIPVSSWDIHHTGGYVQVKFRATLDVKEFQRLGLGLGSKLQVWSDFSSDGGEWSEMDFEVDDQDGNLSCVFNVPFPLLATRDFSFSFTYRISHHHHHASPPWVEWLGSYAQNGVVRIYLEEENDSQALSPVPALVLGQGWLPSSSSRSSSLSCSSRQALTVKDTEGKWRLVLAVGRDGYSTSTTKGEASMSFLVPTRDDRDSRSLLIRPQIQLLAVAAGPESALLFSHNSGDIEVTTVSSDGGESSVVVLQAFRDSDSDVDSTWDSLVRHSFNLNQNRPRLVSLDDGKRIVALASSPQIFPIELTLFPLTRWRDEGVESKELGLASLIGVSGALAMFSESEPTPNITTLNDNSDSLPVLKPVKLSPFTPLSTNDNVSICVLTPHQSNNLDLLPTVAGTDRKNDGNGDEDAEALPTPPPSPQLRPISHLKGGKGNESTASISDIGILSRVDTPAERSNSRLDLVSVSSSSSSSSRSGSSEVLKRPPGLIACLGHFLFASSFFLIILVRRVLFGGGGGRKDSSSRRWGIGSGTARYHSPSGSGYVTPNRESGQERRVDGTTAPLLSGTSQSVNDDGNEVLLPSPERKLEPDPVVVTLTSAPPLATPNVLYFTRSFDLLDTASAINHAVVLRGIVDFKLTDKVKFEVDDQPIGIRDVKSIQGEPDVLFVELEWRKSGQLTVTYCA</sequence>
<organism evidence="2 3">
    <name type="scientific">Marasmius oreades</name>
    <name type="common">fairy-ring Marasmius</name>
    <dbReference type="NCBI Taxonomy" id="181124"/>
    <lineage>
        <taxon>Eukaryota</taxon>
        <taxon>Fungi</taxon>
        <taxon>Dikarya</taxon>
        <taxon>Basidiomycota</taxon>
        <taxon>Agaricomycotina</taxon>
        <taxon>Agaricomycetes</taxon>
        <taxon>Agaricomycetidae</taxon>
        <taxon>Agaricales</taxon>
        <taxon>Marasmiineae</taxon>
        <taxon>Marasmiaceae</taxon>
        <taxon>Marasmius</taxon>
    </lineage>
</organism>
<name>A0A9P7V385_9AGAR</name>
<dbReference type="AlphaFoldDB" id="A0A9P7V385"/>
<evidence type="ECO:0000313" key="3">
    <source>
        <dbReference type="Proteomes" id="UP001049176"/>
    </source>
</evidence>
<protein>
    <submittedName>
        <fullName evidence="2">Uncharacterized protein</fullName>
    </submittedName>
</protein>
<evidence type="ECO:0000256" key="1">
    <source>
        <dbReference type="SAM" id="MobiDB-lite"/>
    </source>
</evidence>
<dbReference type="EMBL" id="CM032181">
    <property type="protein sequence ID" value="KAG7099503.1"/>
    <property type="molecule type" value="Genomic_DNA"/>
</dbReference>
<feature type="region of interest" description="Disordered" evidence="1">
    <location>
        <begin position="402"/>
        <end position="450"/>
    </location>
</feature>
<comment type="caution">
    <text evidence="2">The sequence shown here is derived from an EMBL/GenBank/DDBJ whole genome shotgun (WGS) entry which is preliminary data.</text>
</comment>
<dbReference type="OrthoDB" id="3178019at2759"/>
<feature type="region of interest" description="Disordered" evidence="1">
    <location>
        <begin position="469"/>
        <end position="494"/>
    </location>
</feature>
<keyword evidence="3" id="KW-1185">Reference proteome</keyword>
<dbReference type="GeneID" id="66070425"/>
<accession>A0A9P7V385</accession>
<reference evidence="2" key="1">
    <citation type="journal article" date="2021" name="Genome Biol. Evol.">
        <title>The assembled and annotated genome of the fairy-ring fungus Marasmius oreades.</title>
        <authorList>
            <person name="Hiltunen M."/>
            <person name="Ament-Velasquez S.L."/>
            <person name="Johannesson H."/>
        </authorList>
    </citation>
    <scope>NUCLEOTIDE SEQUENCE</scope>
    <source>
        <strain evidence="2">03SP1</strain>
    </source>
</reference>
<dbReference type="KEGG" id="more:E1B28_001349"/>